<evidence type="ECO:0000256" key="10">
    <source>
        <dbReference type="HAMAP-Rule" id="MF_00554"/>
    </source>
</evidence>
<reference evidence="11 12" key="1">
    <citation type="journal article" date="2015" name="Int. J. Syst. Evol. Microbiol.">
        <title>M ethanocaldococcus bathoardescens sp. nov., a hyperthermophilic methanogen isolated from a volcanically active deep-sea hydrothermal vent.</title>
        <authorList>
            <person name="Stewart L.C."/>
            <person name="Jung J.H."/>
            <person name="Kim Y.T."/>
            <person name="Kwon S.W."/>
            <person name="Park C.S."/>
            <person name="Holden J.F."/>
        </authorList>
    </citation>
    <scope>NUCLEOTIDE SEQUENCE [LARGE SCALE GENOMIC DNA]</scope>
    <source>
        <strain evidence="11 12">JH146</strain>
    </source>
</reference>
<sequence>MYNIILAKSALELIPEEIKDKIKKSRVYKYDILDSNYHYRAMENLKDKEMRGRPDIIHISLLNILDSPINHEKKLNIYIHTYDDKVLKINQETRLPRNYFRFLGVMEKVLKGEKNPLIKMEEKTLEDLLNDINAEKIALMTKTGKLTHPKYLKGYDTFIIGGFPYGKLNIDRKKVSGEIEEISIYNKGLMAWTVCGIICYSLSF</sequence>
<dbReference type="GO" id="GO:0070475">
    <property type="term" value="P:rRNA base methylation"/>
    <property type="evidence" value="ECO:0007669"/>
    <property type="project" value="InterPro"/>
</dbReference>
<feature type="binding site" evidence="10">
    <location>
        <begin position="184"/>
        <end position="189"/>
    </location>
    <ligand>
        <name>S-adenosyl-L-methionine</name>
        <dbReference type="ChEBI" id="CHEBI:59789"/>
    </ligand>
</feature>
<dbReference type="Gene3D" id="3.40.1280.10">
    <property type="match status" value="1"/>
</dbReference>
<dbReference type="CDD" id="cd18088">
    <property type="entry name" value="Nep1-like"/>
    <property type="match status" value="1"/>
</dbReference>
<keyword evidence="8 10" id="KW-0699">rRNA-binding</keyword>
<evidence type="ECO:0000256" key="1">
    <source>
        <dbReference type="ARBA" id="ARBA00008115"/>
    </source>
</evidence>
<dbReference type="GeneID" id="24890770"/>
<dbReference type="InterPro" id="IPR029026">
    <property type="entry name" value="tRNA_m1G_MTases_N"/>
</dbReference>
<feature type="site" description="Stabilizes Arg-xx" evidence="10">
    <location>
        <position position="55"/>
    </location>
</feature>
<keyword evidence="7 10" id="KW-0949">S-adenosyl-L-methionine</keyword>
<feature type="site" description="Interaction with substrate rRNA" evidence="10">
    <location>
        <position position="53"/>
    </location>
</feature>
<keyword evidence="3 10" id="KW-0690">Ribosome biogenesis</keyword>
<evidence type="ECO:0000313" key="12">
    <source>
        <dbReference type="Proteomes" id="UP000028781"/>
    </source>
</evidence>
<keyword evidence="9 10" id="KW-0694">RNA-binding</keyword>
<protein>
    <recommendedName>
        <fullName evidence="10">Ribosomal RNA small subunit methyltransferase Nep1</fullName>
        <ecNumber evidence="10">2.1.1.-</ecNumber>
    </recommendedName>
    <alternativeName>
        <fullName evidence="10">16S rRNA (pseudouridine-N1-)-methyltransferase Nep1</fullName>
    </alternativeName>
</protein>
<organism evidence="11 12">
    <name type="scientific">Methanocaldococcus bathoardescens</name>
    <dbReference type="NCBI Taxonomy" id="1301915"/>
    <lineage>
        <taxon>Archaea</taxon>
        <taxon>Methanobacteriati</taxon>
        <taxon>Methanobacteriota</taxon>
        <taxon>Methanomada group</taxon>
        <taxon>Methanococci</taxon>
        <taxon>Methanococcales</taxon>
        <taxon>Methanocaldococcaceae</taxon>
        <taxon>Methanocaldococcus</taxon>
    </lineage>
</organism>
<dbReference type="HAMAP" id="MF_00554">
    <property type="entry name" value="NEP1"/>
    <property type="match status" value="1"/>
</dbReference>
<dbReference type="InterPro" id="IPR005304">
    <property type="entry name" value="Rbsml_bgen_MeTrfase_EMG1/NEP1"/>
</dbReference>
<evidence type="ECO:0000256" key="6">
    <source>
        <dbReference type="ARBA" id="ARBA00022679"/>
    </source>
</evidence>
<comment type="catalytic activity">
    <reaction evidence="10">
        <text>a pseudouridine in rRNA + S-adenosyl-L-methionine = an N(1)-methylpseudouridine in rRNA + S-adenosyl-L-homocysteine + H(+)</text>
        <dbReference type="Rhea" id="RHEA:46696"/>
        <dbReference type="Rhea" id="RHEA-COMP:11634"/>
        <dbReference type="Rhea" id="RHEA-COMP:13933"/>
        <dbReference type="ChEBI" id="CHEBI:15378"/>
        <dbReference type="ChEBI" id="CHEBI:57856"/>
        <dbReference type="ChEBI" id="CHEBI:59789"/>
        <dbReference type="ChEBI" id="CHEBI:65314"/>
        <dbReference type="ChEBI" id="CHEBI:74890"/>
    </reaction>
</comment>
<gene>
    <name evidence="10" type="primary">nep1</name>
    <name evidence="11" type="ORF">JH146_0180</name>
</gene>
<dbReference type="SUPFAM" id="SSF75217">
    <property type="entry name" value="alpha/beta knot"/>
    <property type="match status" value="1"/>
</dbReference>
<name>A0A076LA44_9EURY</name>
<dbReference type="OrthoDB" id="7612at2157"/>
<dbReference type="Pfam" id="PF03587">
    <property type="entry name" value="EMG1"/>
    <property type="match status" value="1"/>
</dbReference>
<dbReference type="AlphaFoldDB" id="A0A076LA44"/>
<feature type="binding site" evidence="10">
    <location>
        <position position="166"/>
    </location>
    <ligand>
        <name>S-adenosyl-L-methionine</name>
        <dbReference type="ChEBI" id="CHEBI:59789"/>
    </ligand>
</feature>
<dbReference type="PANTHER" id="PTHR12636">
    <property type="entry name" value="NEP1/MRA1"/>
    <property type="match status" value="1"/>
</dbReference>
<dbReference type="RefSeq" id="WP_048201238.1">
    <property type="nucleotide sequence ID" value="NZ_CP009149.1"/>
</dbReference>
<evidence type="ECO:0000256" key="5">
    <source>
        <dbReference type="ARBA" id="ARBA00022603"/>
    </source>
</evidence>
<dbReference type="EMBL" id="CP009149">
    <property type="protein sequence ID" value="AIJ05031.1"/>
    <property type="molecule type" value="Genomic_DNA"/>
</dbReference>
<proteinExistence type="inferred from homology"/>
<evidence type="ECO:0000256" key="4">
    <source>
        <dbReference type="ARBA" id="ARBA00022552"/>
    </source>
</evidence>
<dbReference type="PANTHER" id="PTHR12636:SF5">
    <property type="entry name" value="RIBOSOMAL RNA SMALL SUBUNIT METHYLTRANSFERASE NEP1"/>
    <property type="match status" value="1"/>
</dbReference>
<accession>A0A076LA44</accession>
<keyword evidence="12" id="KW-1185">Reference proteome</keyword>
<dbReference type="InterPro" id="IPR029028">
    <property type="entry name" value="Alpha/beta_knot_MTases"/>
</dbReference>
<feature type="site" description="Interaction with substrate rRNA" evidence="10">
    <location>
        <position position="97"/>
    </location>
</feature>
<evidence type="ECO:0000256" key="2">
    <source>
        <dbReference type="ARBA" id="ARBA00011738"/>
    </source>
</evidence>
<comment type="function">
    <text evidence="10">Methyltransferase involved in ribosomal biogenesis. Specifically catalyzes the N1-methylation of the pseudouridine corresponding to position 914 in M.jannaschii 16S rRNA.</text>
</comment>
<feature type="binding site" evidence="10">
    <location>
        <position position="161"/>
    </location>
    <ligand>
        <name>S-adenosyl-L-methionine</name>
        <dbReference type="ChEBI" id="CHEBI:59789"/>
    </ligand>
</feature>
<evidence type="ECO:0000256" key="7">
    <source>
        <dbReference type="ARBA" id="ARBA00022691"/>
    </source>
</evidence>
<evidence type="ECO:0000313" key="11">
    <source>
        <dbReference type="EMBL" id="AIJ05031.1"/>
    </source>
</evidence>
<keyword evidence="6 10" id="KW-0808">Transferase</keyword>
<dbReference type="GO" id="GO:0019843">
    <property type="term" value="F:rRNA binding"/>
    <property type="evidence" value="ECO:0007669"/>
    <property type="project" value="UniProtKB-UniRule"/>
</dbReference>
<comment type="subunit">
    <text evidence="2 10">Homodimer.</text>
</comment>
<feature type="site" description="Interaction with substrate rRNA" evidence="10">
    <location>
        <position position="94"/>
    </location>
</feature>
<dbReference type="InterPro" id="IPR023503">
    <property type="entry name" value="Ribosome_NEP1_arc"/>
</dbReference>
<evidence type="ECO:0000256" key="9">
    <source>
        <dbReference type="ARBA" id="ARBA00022884"/>
    </source>
</evidence>
<keyword evidence="4 10" id="KW-0698">rRNA processing</keyword>
<comment type="similarity">
    <text evidence="1 10">Belongs to the class IV-like SAM-binding methyltransferase superfamily. RNA methyltransferase NEP1 family.</text>
</comment>
<dbReference type="Proteomes" id="UP000028781">
    <property type="component" value="Chromosome"/>
</dbReference>
<dbReference type="STRING" id="1301915.JH146_0180"/>
<evidence type="ECO:0000256" key="3">
    <source>
        <dbReference type="ARBA" id="ARBA00022517"/>
    </source>
</evidence>
<dbReference type="KEGG" id="mjh:JH146_0180"/>
<dbReference type="NCBIfam" id="NF003204">
    <property type="entry name" value="PRK04171.1-3"/>
    <property type="match status" value="1"/>
</dbReference>
<dbReference type="HOGENOM" id="CLU_055846_1_3_2"/>
<dbReference type="FunFam" id="3.40.1280.10:FF:000042">
    <property type="entry name" value="Ribosomal RNA small subunit methyltransferase Nep1"/>
    <property type="match status" value="1"/>
</dbReference>
<feature type="site" description="Interaction with substrate rRNA" evidence="10">
    <location>
        <position position="101"/>
    </location>
</feature>
<keyword evidence="5 10" id="KW-0489">Methyltransferase</keyword>
<dbReference type="GO" id="GO:0070037">
    <property type="term" value="F:rRNA (pseudouridine) methyltransferase activity"/>
    <property type="evidence" value="ECO:0007669"/>
    <property type="project" value="UniProtKB-UniRule"/>
</dbReference>
<evidence type="ECO:0000256" key="8">
    <source>
        <dbReference type="ARBA" id="ARBA00022730"/>
    </source>
</evidence>
<dbReference type="EC" id="2.1.1.-" evidence="10"/>